<organism evidence="1 2">
    <name type="scientific">Bacteroides acidifaciens</name>
    <dbReference type="NCBI Taxonomy" id="85831"/>
    <lineage>
        <taxon>Bacteria</taxon>
        <taxon>Pseudomonadati</taxon>
        <taxon>Bacteroidota</taxon>
        <taxon>Bacteroidia</taxon>
        <taxon>Bacteroidales</taxon>
        <taxon>Bacteroidaceae</taxon>
        <taxon>Bacteroides</taxon>
    </lineage>
</organism>
<dbReference type="RefSeq" id="WP_121767560.1">
    <property type="nucleotide sequence ID" value="NZ_CAPIBR010000122.1"/>
</dbReference>
<dbReference type="Proteomes" id="UP000267159">
    <property type="component" value="Unassembled WGS sequence"/>
</dbReference>
<dbReference type="SUPFAM" id="SSF46689">
    <property type="entry name" value="Homeodomain-like"/>
    <property type="match status" value="1"/>
</dbReference>
<name>A0A3L8A1T8_9BACE</name>
<dbReference type="EMBL" id="RAZM01000184">
    <property type="protein sequence ID" value="RLT78155.1"/>
    <property type="molecule type" value="Genomic_DNA"/>
</dbReference>
<dbReference type="InterPro" id="IPR009057">
    <property type="entry name" value="Homeodomain-like_sf"/>
</dbReference>
<sequence>MKIKKLTLSDSERRELTTGFRTGESHCFRMRCRAILLKAEGLSAPQVGAQTEMTAQTVGRWVKRFESQGIQGLYTRPGQGRKAIMDCSDEESVRKAIESDRQSVRAAKEAWQNASGKEASESTFKRFLSALAQDIDV</sequence>
<reference evidence="1 2" key="1">
    <citation type="submission" date="2018-09" db="EMBL/GenBank/DDBJ databases">
        <title>Murine metabolic-syndrome-specific gut microbial biobank.</title>
        <authorList>
            <person name="Liu C."/>
        </authorList>
    </citation>
    <scope>NUCLEOTIDE SEQUENCE [LARGE SCALE GENOMIC DNA]</scope>
    <source>
        <strain evidence="1 2">0.1X-D8-26</strain>
    </source>
</reference>
<proteinExistence type="predicted"/>
<dbReference type="Pfam" id="PF13565">
    <property type="entry name" value="HTH_32"/>
    <property type="match status" value="1"/>
</dbReference>
<comment type="caution">
    <text evidence="1">The sequence shown here is derived from an EMBL/GenBank/DDBJ whole genome shotgun (WGS) entry which is preliminary data.</text>
</comment>
<evidence type="ECO:0000313" key="1">
    <source>
        <dbReference type="EMBL" id="RLT78155.1"/>
    </source>
</evidence>
<gene>
    <name evidence="1" type="ORF">D7Y07_20840</name>
</gene>
<evidence type="ECO:0000313" key="2">
    <source>
        <dbReference type="Proteomes" id="UP000267159"/>
    </source>
</evidence>
<dbReference type="AlphaFoldDB" id="A0A3L8A1T8"/>
<accession>A0A3L8A1T8</accession>
<protein>
    <submittedName>
        <fullName evidence="1">Helix-turn-helix domain-containing protein</fullName>
    </submittedName>
</protein>
<dbReference type="STRING" id="1235814.GCA_000613385_00031"/>